<accession>A0A4Z0V7D2</accession>
<evidence type="ECO:0000313" key="2">
    <source>
        <dbReference type="Proteomes" id="UP000297635"/>
    </source>
</evidence>
<proteinExistence type="predicted"/>
<keyword evidence="2" id="KW-1185">Reference proteome</keyword>
<gene>
    <name evidence="1" type="ORF">EZ315_00265</name>
</gene>
<comment type="caution">
    <text evidence="1">The sequence shown here is derived from an EMBL/GenBank/DDBJ whole genome shotgun (WGS) entry which is preliminary data.</text>
</comment>
<protein>
    <submittedName>
        <fullName evidence="1">Uncharacterized protein</fullName>
    </submittedName>
</protein>
<reference evidence="1 2" key="1">
    <citation type="submission" date="2019-02" db="EMBL/GenBank/DDBJ databases">
        <title>Isolation and identification of novel species under the genus Muribaculum.</title>
        <authorList>
            <person name="Miyake S."/>
            <person name="Ding Y."/>
            <person name="Low A."/>
            <person name="Soh M."/>
            <person name="Seedorf H."/>
        </authorList>
    </citation>
    <scope>NUCLEOTIDE SEQUENCE [LARGE SCALE GENOMIC DNA]</scope>
    <source>
        <strain evidence="1 2">TLL-A3</strain>
    </source>
</reference>
<sequence>MRQTKCIIVHLTGKRKTLAFGSIAAIFHHLTPEQVGCGYDYLRRAGLSGRGSVVTKRAIIQQTTLLTAPRGAGDGADDSC</sequence>
<dbReference type="EMBL" id="SJSA01000001">
    <property type="protein sequence ID" value="TGG39220.1"/>
    <property type="molecule type" value="Genomic_DNA"/>
</dbReference>
<organism evidence="1 2">
    <name type="scientific">Duncaniella freteri</name>
    <dbReference type="NCBI Taxonomy" id="2530391"/>
    <lineage>
        <taxon>Bacteria</taxon>
        <taxon>Pseudomonadati</taxon>
        <taxon>Bacteroidota</taxon>
        <taxon>Bacteroidia</taxon>
        <taxon>Bacteroidales</taxon>
        <taxon>Muribaculaceae</taxon>
        <taxon>Duncaniella</taxon>
    </lineage>
</organism>
<evidence type="ECO:0000313" key="1">
    <source>
        <dbReference type="EMBL" id="TGG39220.1"/>
    </source>
</evidence>
<dbReference type="RefSeq" id="WP_135469522.1">
    <property type="nucleotide sequence ID" value="NZ_CASJDB010000009.1"/>
</dbReference>
<dbReference type="GeneID" id="82148201"/>
<name>A0A4Z0V7D2_9BACT</name>
<dbReference type="AlphaFoldDB" id="A0A4Z0V7D2"/>
<dbReference type="Proteomes" id="UP000297635">
    <property type="component" value="Unassembled WGS sequence"/>
</dbReference>